<comment type="caution">
    <text evidence="1">The sequence shown here is derived from an EMBL/GenBank/DDBJ whole genome shotgun (WGS) entry which is preliminary data.</text>
</comment>
<protein>
    <submittedName>
        <fullName evidence="1">Uncharacterized protein</fullName>
    </submittedName>
</protein>
<organism evidence="1 2">
    <name type="scientific">Epilithonimonas ginsengisoli</name>
    <dbReference type="NCBI Taxonomy" id="1245592"/>
    <lineage>
        <taxon>Bacteria</taxon>
        <taxon>Pseudomonadati</taxon>
        <taxon>Bacteroidota</taxon>
        <taxon>Flavobacteriia</taxon>
        <taxon>Flavobacteriales</taxon>
        <taxon>Weeksellaceae</taxon>
        <taxon>Chryseobacterium group</taxon>
        <taxon>Epilithonimonas</taxon>
    </lineage>
</organism>
<name>A0ABU4JCL3_9FLAO</name>
<keyword evidence="2" id="KW-1185">Reference proteome</keyword>
<sequence>MNEKTLLEDLETKMFFDIFFNKYLVNAKDKMDAFTRNFYSQLFIGEKIELKINQNLLRESEDKILIRKVSSINDTLRKSAKFADMYDERYKPILQYKFSEYNASLRERVVYDENLNVPEEGEVTIIEEIKNNIQLLVSYNFRKIE</sequence>
<evidence type="ECO:0000313" key="2">
    <source>
        <dbReference type="Proteomes" id="UP001204439"/>
    </source>
</evidence>
<proteinExistence type="predicted"/>
<dbReference type="RefSeq" id="WP_063971133.1">
    <property type="nucleotide sequence ID" value="NZ_JAMXLT020000001.1"/>
</dbReference>
<reference evidence="1 2" key="1">
    <citation type="submission" date="2023-11" db="EMBL/GenBank/DDBJ databases">
        <title>First isolation, identification, and characterization of non-pathogenic Epilithonimonas ginsengisoli isolated from diseased farmed rainbow trout (Oncorhynchus mykiss) in Chile.</title>
        <authorList>
            <person name="Miranda C.D."/>
            <person name="Irgang R."/>
            <person name="Concha C."/>
            <person name="Rojas R."/>
            <person name="Avendano R."/>
        </authorList>
    </citation>
    <scope>NUCLEOTIDE SEQUENCE [LARGE SCALE GENOMIC DNA]</scope>
    <source>
        <strain evidence="1 2">FP99</strain>
    </source>
</reference>
<gene>
    <name evidence="1" type="ORF">NG800_000630</name>
</gene>
<dbReference type="EMBL" id="JAMXLT020000001">
    <property type="protein sequence ID" value="MDW8547393.1"/>
    <property type="molecule type" value="Genomic_DNA"/>
</dbReference>
<accession>A0ABU4JCL3</accession>
<evidence type="ECO:0000313" key="1">
    <source>
        <dbReference type="EMBL" id="MDW8547393.1"/>
    </source>
</evidence>
<dbReference type="Proteomes" id="UP001204439">
    <property type="component" value="Unassembled WGS sequence"/>
</dbReference>